<dbReference type="Pfam" id="PF02010">
    <property type="entry name" value="REJ"/>
    <property type="match status" value="1"/>
</dbReference>
<dbReference type="InterPro" id="IPR002859">
    <property type="entry name" value="PKD/REJ-like"/>
</dbReference>
<evidence type="ECO:0000256" key="1">
    <source>
        <dbReference type="ARBA" id="ARBA00004370"/>
    </source>
</evidence>
<protein>
    <recommendedName>
        <fullName evidence="9">PKD/REJ-like domain-containing protein</fullName>
    </recommendedName>
</protein>
<feature type="region of interest" description="Disordered" evidence="6">
    <location>
        <begin position="1778"/>
        <end position="1831"/>
    </location>
</feature>
<feature type="transmembrane region" description="Helical" evidence="7">
    <location>
        <begin position="1346"/>
        <end position="1367"/>
    </location>
</feature>
<organism evidence="10 11">
    <name type="scientific">Prymnesium parvum</name>
    <name type="common">Toxic golden alga</name>
    <dbReference type="NCBI Taxonomy" id="97485"/>
    <lineage>
        <taxon>Eukaryota</taxon>
        <taxon>Haptista</taxon>
        <taxon>Haptophyta</taxon>
        <taxon>Prymnesiophyceae</taxon>
        <taxon>Prymnesiales</taxon>
        <taxon>Prymnesiaceae</taxon>
        <taxon>Prymnesium</taxon>
    </lineage>
</organism>
<evidence type="ECO:0000259" key="9">
    <source>
        <dbReference type="Pfam" id="PF02010"/>
    </source>
</evidence>
<feature type="region of interest" description="Disordered" evidence="6">
    <location>
        <begin position="1913"/>
        <end position="1969"/>
    </location>
</feature>
<evidence type="ECO:0000256" key="5">
    <source>
        <dbReference type="ARBA" id="ARBA00023136"/>
    </source>
</evidence>
<keyword evidence="8" id="KW-0732">Signal</keyword>
<reference evidence="10 11" key="1">
    <citation type="journal article" date="2024" name="Science">
        <title>Giant polyketide synthase enzymes in the biosynthesis of giant marine polyether toxins.</title>
        <authorList>
            <person name="Fallon T.R."/>
            <person name="Shende V.V."/>
            <person name="Wierzbicki I.H."/>
            <person name="Pendleton A.L."/>
            <person name="Watervoot N.F."/>
            <person name="Auber R.P."/>
            <person name="Gonzalez D.J."/>
            <person name="Wisecaver J.H."/>
            <person name="Moore B.S."/>
        </authorList>
    </citation>
    <scope>NUCLEOTIDE SEQUENCE [LARGE SCALE GENOMIC DNA]</scope>
    <source>
        <strain evidence="10 11">12B1</strain>
    </source>
</reference>
<feature type="domain" description="PKD/REJ-like" evidence="9">
    <location>
        <begin position="448"/>
        <end position="835"/>
    </location>
</feature>
<name>A0AB34KCC8_PRYPA</name>
<comment type="subcellular location">
    <subcellularLocation>
        <location evidence="1">Membrane</location>
    </subcellularLocation>
</comment>
<feature type="region of interest" description="Disordered" evidence="6">
    <location>
        <begin position="2096"/>
        <end position="2130"/>
    </location>
</feature>
<evidence type="ECO:0000256" key="2">
    <source>
        <dbReference type="ARBA" id="ARBA00022692"/>
    </source>
</evidence>
<feature type="compositionally biased region" description="Basic and acidic residues" evidence="6">
    <location>
        <begin position="1914"/>
        <end position="1929"/>
    </location>
</feature>
<keyword evidence="5 7" id="KW-0472">Membrane</keyword>
<feature type="signal peptide" evidence="8">
    <location>
        <begin position="1"/>
        <end position="30"/>
    </location>
</feature>
<gene>
    <name evidence="10" type="ORF">AB1Y20_001794</name>
</gene>
<feature type="region of interest" description="Disordered" evidence="6">
    <location>
        <begin position="1564"/>
        <end position="1603"/>
    </location>
</feature>
<dbReference type="Proteomes" id="UP001515480">
    <property type="component" value="Unassembled WGS sequence"/>
</dbReference>
<accession>A0AB34KCC8</accession>
<feature type="compositionally biased region" description="Basic and acidic residues" evidence="6">
    <location>
        <begin position="1942"/>
        <end position="1953"/>
    </location>
</feature>
<comment type="caution">
    <text evidence="10">The sequence shown here is derived from an EMBL/GenBank/DDBJ whole genome shotgun (WGS) entry which is preliminary data.</text>
</comment>
<proteinExistence type="predicted"/>
<dbReference type="GO" id="GO:0006816">
    <property type="term" value="P:calcium ion transport"/>
    <property type="evidence" value="ECO:0007669"/>
    <property type="project" value="TreeGrafter"/>
</dbReference>
<dbReference type="EMBL" id="JBGBPQ010000001">
    <property type="protein sequence ID" value="KAL1530903.1"/>
    <property type="molecule type" value="Genomic_DNA"/>
</dbReference>
<evidence type="ECO:0000256" key="7">
    <source>
        <dbReference type="SAM" id="Phobius"/>
    </source>
</evidence>
<feature type="compositionally biased region" description="Pro residues" evidence="6">
    <location>
        <begin position="1787"/>
        <end position="1798"/>
    </location>
</feature>
<keyword evidence="3" id="KW-0677">Repeat</keyword>
<keyword evidence="11" id="KW-1185">Reference proteome</keyword>
<evidence type="ECO:0000313" key="10">
    <source>
        <dbReference type="EMBL" id="KAL1530903.1"/>
    </source>
</evidence>
<feature type="transmembrane region" description="Helical" evidence="7">
    <location>
        <begin position="2246"/>
        <end position="2269"/>
    </location>
</feature>
<dbReference type="GO" id="GO:0005261">
    <property type="term" value="F:monoatomic cation channel activity"/>
    <property type="evidence" value="ECO:0007669"/>
    <property type="project" value="TreeGrafter"/>
</dbReference>
<feature type="compositionally biased region" description="Gly residues" evidence="6">
    <location>
        <begin position="1416"/>
        <end position="1426"/>
    </location>
</feature>
<keyword evidence="4 7" id="KW-1133">Transmembrane helix</keyword>
<dbReference type="PANTHER" id="PTHR46730">
    <property type="entry name" value="POLYCYSTIN-1"/>
    <property type="match status" value="1"/>
</dbReference>
<feature type="transmembrane region" description="Helical" evidence="7">
    <location>
        <begin position="1445"/>
        <end position="1464"/>
    </location>
</feature>
<feature type="compositionally biased region" description="Low complexity" evidence="6">
    <location>
        <begin position="2025"/>
        <end position="2035"/>
    </location>
</feature>
<feature type="region of interest" description="Disordered" evidence="6">
    <location>
        <begin position="2011"/>
        <end position="2041"/>
    </location>
</feature>
<evidence type="ECO:0000256" key="4">
    <source>
        <dbReference type="ARBA" id="ARBA00022989"/>
    </source>
</evidence>
<keyword evidence="2 7" id="KW-0812">Transmembrane</keyword>
<sequence>MRQRICMRSDSRAAILRVCLVCSTFRCVQSCTTFATASVSNGDANTMVGTDTCIILSSATQLMSKAFRGICFESLQLPHTLVSIDKENFMNIGTPSFPCALSMEIRWACDPSNSATYTYSPCRSTSNTCPTATCACGTDIYTDSSFDGTGSNVLLQFDARPTNQADMRYAVGECSRFLSPSTVAYCRGTAASPPTCRWVSPSTVRIFLSVGTFLTPGDELTIREGAVHPLRIGGVSLANCTAPSGADVCASGSVTVLPPRPPRAPLARLSAPAVIFACDTLVLDGRLSTGGGVFPLAFEWDAAASNATDGGASLDSVRRALAAFASSSDTASVGSALLQPGARYTFTLRVRSHVGGVSELATVHVSRAAGVALASIVGGGDGDEVHTLHPSTLTLWGKVRLPDHNCGELGELGDLVVGLSWSIEPRGASWSSAEKAALLAKCDVGQRGRELMIPGRTLQPETEYLVTLTSSAQGSSAIRAGTARLTVRVGASPLVAAIAGGSFRTAAAGAPLALDAAGASYDPDFPGSTLPTFDWSCVDIGNTSYAATSSLATAAAEGALVTGEPCPAAVDAVLASASATSAAFTLSHTALSGSEGRFLHFRVIASKGRRAAAAEQTVELVGGSPPAVTILVEQPRRVRDVASVVTLTPSERLVLRGAAVTGAGGCGPLDPFVSWGALTPPTRSECEAEFHWSAASGGVDLDDATVRSSPKGSRYLSVLPGTFVGGERVTVELTVTDGLGVGRAQIEVHVLVPPLGATSTTLPHNGSQLDTTFNLGQSSWNYDDSEGSLTYGFDYWPAVGSVATLECRAAARGWVPLVTGLVRPSSSSRYLPAGEVLVRAYAETAGGARNCTFTRVSVRQAQALAEGGNVLDVVASEIGVVASQANAGQADVVPAVILLSALLNEQANVTTAASSDASSLNRQTELRSSMVTQLETALPSALSHAADKRAFAMAAGAVVSVPAATTAAMRASVLAMLSELSTSLQDADAEAGVEEAAAEALGRLTEAERPTIPPPAPPVPPPSPLPPWPAFPPLSPPPPWWGSWGSIRRRTQALDAVEMASAGPFSHTARSLNVETAGESVRRVMVRLARFRWRSLVDGERPVVFGDGALAVLVQRGYVAPLSSRNVTLTGTADGFAPSWIQLPPSVYGFADSSQLMVVLARLSAAPAALLGAPTASVSLSLTLEHGGQLLHTATSPPHERTFTSLPWPLVATDERPLPAQCVRAEQCPPEPFLSAANDSSSVGSTAFTGDSCPLLWGDARCDARRACEVLPVASADGSSAAGGAVCNLTRDVDGGLVCGCGLSGSFDAIVVQLVRKKAAIPLRGTAPAALGTTPDARTSEWSQPYAPVTLFGVDGVWVLWLLWLLCLRWRARRAHKCARTMPSSPPETRGSWRLTCARLWEGHTLLRALPQLYPQGGGGSGGGGNEVRDGERRGRNRRIQTPQACTSLAVSILVQMAILAIWFDAAALGRLQGQAAADKLLTESLAAAVAAVGATATVALLDRTIMCRTSQESNSEGCAEIRAETNGMISEGKTSSESSEVMDIAEGNLDEVVGNIGAEKGVAVSGIEEGSSEEEDAGREGSETRAQEHGKVPSESVERERSALACDVVEASKAPGGEQPIGQGSATLESDIVEASEVPVAEQAVGQGSATLESDIAEASEVPVAEQPIGQGSATRSDDLWKQGKAVECDIVEASKLPVGWPEVIFAPADCGYLHRYNATGWATSIFALTVNTGYRWKRRAVRRFRRVRPSAFSKARHCYPREALLVPSGYPQRSSAVSVRRSRPAVPPASPAPPPATDKESTSPPKTTSSGEEVTTSDEVMGFGDPRLPLSPAMEEVVHGRCFSVQEAGSAPLSSSASRSSPYLAKMSPRGMMPLCSNPRIAPNPATASVKRQGPVGTVAWDVPARWRRRRVDAPRSRRPAERDTHTSRFPPAWASKSSFSDKEAAPRAEDELPTGPGGEAAGGALSPCVSNDDGGCARATPQHAAPSRSSSAVMRTLLAFLGSSRKVIPTQLSSNRPRSRGSDGCRSGRSGSENSAPPVAPAVVHLARATGTAAATSRARHADLPLGSRSRISLEDASEKSFRGALETVGAGEEGGVSKADKAGEAGPAAPLACHASEQPNPGNTSRRTLSIRLRNARFARALRREGTPTQAAGLGPWVEGAVDVVPVLPAGASRTANRKRSTVRMVSAALRHWRTALSQPKTPCFLGELLFWLFAVSLIVACNYFVLRSALRYYAFSDTLRYAWMSSVGLSLLCSFGIIDVVLALTSHHADTLYRSICTRMLGGRDGRH</sequence>
<evidence type="ECO:0000256" key="8">
    <source>
        <dbReference type="SAM" id="SignalP"/>
    </source>
</evidence>
<feature type="transmembrane region" description="Helical" evidence="7">
    <location>
        <begin position="2213"/>
        <end position="2231"/>
    </location>
</feature>
<dbReference type="PANTHER" id="PTHR46730:SF1">
    <property type="entry name" value="PLAT DOMAIN-CONTAINING PROTEIN"/>
    <property type="match status" value="1"/>
</dbReference>
<evidence type="ECO:0000313" key="11">
    <source>
        <dbReference type="Proteomes" id="UP001515480"/>
    </source>
</evidence>
<feature type="region of interest" description="Disordered" evidence="6">
    <location>
        <begin position="1413"/>
        <end position="1439"/>
    </location>
</feature>
<dbReference type="GO" id="GO:0005886">
    <property type="term" value="C:plasma membrane"/>
    <property type="evidence" value="ECO:0007669"/>
    <property type="project" value="TreeGrafter"/>
</dbReference>
<feature type="compositionally biased region" description="Polar residues" evidence="6">
    <location>
        <begin position="2121"/>
        <end position="2130"/>
    </location>
</feature>
<feature type="compositionally biased region" description="Basic and acidic residues" evidence="6">
    <location>
        <begin position="1579"/>
        <end position="1603"/>
    </location>
</feature>
<feature type="chain" id="PRO_5044196807" description="PKD/REJ-like domain-containing protein" evidence="8">
    <location>
        <begin position="31"/>
        <end position="2293"/>
    </location>
</feature>
<evidence type="ECO:0000256" key="6">
    <source>
        <dbReference type="SAM" id="MobiDB-lite"/>
    </source>
</evidence>
<evidence type="ECO:0000256" key="3">
    <source>
        <dbReference type="ARBA" id="ARBA00022737"/>
    </source>
</evidence>